<dbReference type="Pfam" id="PF00719">
    <property type="entry name" value="Pyrophosphatase"/>
    <property type="match status" value="1"/>
</dbReference>
<dbReference type="Proteomes" id="UP000240357">
    <property type="component" value="Unassembled WGS sequence"/>
</dbReference>
<protein>
    <recommendedName>
        <fullName evidence="2">inorganic diphosphatase</fullName>
        <ecNumber evidence="2">3.6.1.1</ecNumber>
    </recommendedName>
</protein>
<keyword evidence="3" id="KW-0479">Metal-binding</keyword>
<dbReference type="RefSeq" id="WP_106932929.1">
    <property type="nucleotide sequence ID" value="NZ_PYFT01000001.1"/>
</dbReference>
<evidence type="ECO:0000313" key="6">
    <source>
        <dbReference type="EMBL" id="PSR56753.1"/>
    </source>
</evidence>
<evidence type="ECO:0000256" key="3">
    <source>
        <dbReference type="ARBA" id="ARBA00022723"/>
    </source>
</evidence>
<dbReference type="OrthoDB" id="5187599at2"/>
<reference evidence="6 7" key="1">
    <citation type="submission" date="2018-03" db="EMBL/GenBank/DDBJ databases">
        <title>Adhaeribacter sp. HMF7605 Genome sequencing and assembly.</title>
        <authorList>
            <person name="Kang H."/>
            <person name="Kang J."/>
            <person name="Cha I."/>
            <person name="Kim H."/>
            <person name="Joh K."/>
        </authorList>
    </citation>
    <scope>NUCLEOTIDE SEQUENCE [LARGE SCALE GENOMIC DNA]</scope>
    <source>
        <strain evidence="6 7">HMF7605</strain>
    </source>
</reference>
<keyword evidence="5" id="KW-0460">Magnesium</keyword>
<evidence type="ECO:0000313" key="7">
    <source>
        <dbReference type="Proteomes" id="UP000240357"/>
    </source>
</evidence>
<accession>A0A2T2YML9</accession>
<comment type="cofactor">
    <cofactor evidence="1">
        <name>Mg(2+)</name>
        <dbReference type="ChEBI" id="CHEBI:18420"/>
    </cofactor>
</comment>
<evidence type="ECO:0000256" key="2">
    <source>
        <dbReference type="ARBA" id="ARBA00012146"/>
    </source>
</evidence>
<dbReference type="InterPro" id="IPR008162">
    <property type="entry name" value="Pyrophosphatase"/>
</dbReference>
<evidence type="ECO:0000256" key="5">
    <source>
        <dbReference type="ARBA" id="ARBA00022842"/>
    </source>
</evidence>
<dbReference type="PROSITE" id="PS51257">
    <property type="entry name" value="PROKAR_LIPOPROTEIN"/>
    <property type="match status" value="1"/>
</dbReference>
<dbReference type="GO" id="GO:0004427">
    <property type="term" value="F:inorganic diphosphate phosphatase activity"/>
    <property type="evidence" value="ECO:0007669"/>
    <property type="project" value="UniProtKB-EC"/>
</dbReference>
<dbReference type="InterPro" id="IPR036649">
    <property type="entry name" value="Pyrophosphatase_sf"/>
</dbReference>
<dbReference type="EMBL" id="PYFT01000001">
    <property type="protein sequence ID" value="PSR56753.1"/>
    <property type="molecule type" value="Genomic_DNA"/>
</dbReference>
<evidence type="ECO:0000256" key="1">
    <source>
        <dbReference type="ARBA" id="ARBA00001946"/>
    </source>
</evidence>
<organism evidence="6 7">
    <name type="scientific">Adhaeribacter arboris</name>
    <dbReference type="NCBI Taxonomy" id="2072846"/>
    <lineage>
        <taxon>Bacteria</taxon>
        <taxon>Pseudomonadati</taxon>
        <taxon>Bacteroidota</taxon>
        <taxon>Cytophagia</taxon>
        <taxon>Cytophagales</taxon>
        <taxon>Hymenobacteraceae</taxon>
        <taxon>Adhaeribacter</taxon>
    </lineage>
</organism>
<comment type="caution">
    <text evidence="6">The sequence shown here is derived from an EMBL/GenBank/DDBJ whole genome shotgun (WGS) entry which is preliminary data.</text>
</comment>
<dbReference type="GO" id="GO:0000287">
    <property type="term" value="F:magnesium ion binding"/>
    <property type="evidence" value="ECO:0007669"/>
    <property type="project" value="InterPro"/>
</dbReference>
<dbReference type="PANTHER" id="PTHR10286">
    <property type="entry name" value="INORGANIC PYROPHOSPHATASE"/>
    <property type="match status" value="1"/>
</dbReference>
<dbReference type="SUPFAM" id="SSF50324">
    <property type="entry name" value="Inorganic pyrophosphatase"/>
    <property type="match status" value="1"/>
</dbReference>
<dbReference type="Gene3D" id="3.90.80.10">
    <property type="entry name" value="Inorganic pyrophosphatase"/>
    <property type="match status" value="1"/>
</dbReference>
<keyword evidence="7" id="KW-1185">Reference proteome</keyword>
<dbReference type="GO" id="GO:0006796">
    <property type="term" value="P:phosphate-containing compound metabolic process"/>
    <property type="evidence" value="ECO:0007669"/>
    <property type="project" value="InterPro"/>
</dbReference>
<evidence type="ECO:0000256" key="4">
    <source>
        <dbReference type="ARBA" id="ARBA00022801"/>
    </source>
</evidence>
<dbReference type="AlphaFoldDB" id="A0A2T2YML9"/>
<keyword evidence="4" id="KW-0378">Hydrolase</keyword>
<sequence length="195" mass="22124">MIRFRFGFTCWVILSFGVVACKTDYENLPAFTDKKLLQAVIEIPAGTNQLIKYDPKTQEFSNTTDRFVHYLPYPGNYGFVPSTQTAGNGAGDEQPLDILVLSESQPSGTVMEVLPLGILLLERDGLPDPKVIAVPAKPTQQIMDATDYATFNRKYPEIKEIITQWFAHSNPSQKARILGWKNEHYAEDLIRRRMR</sequence>
<name>A0A2T2YML9_9BACT</name>
<dbReference type="GO" id="GO:0005737">
    <property type="term" value="C:cytoplasm"/>
    <property type="evidence" value="ECO:0007669"/>
    <property type="project" value="InterPro"/>
</dbReference>
<proteinExistence type="predicted"/>
<gene>
    <name evidence="6" type="ORF">AHMF7605_26285</name>
</gene>
<dbReference type="EC" id="3.6.1.1" evidence="2"/>